<reference evidence="1 2" key="1">
    <citation type="submission" date="2024-05" db="EMBL/GenBank/DDBJ databases">
        <title>A high-quality chromosomal-level genome assembly of Topmouth culter (Culter alburnus).</title>
        <authorList>
            <person name="Zhao H."/>
        </authorList>
    </citation>
    <scope>NUCLEOTIDE SEQUENCE [LARGE SCALE GENOMIC DNA]</scope>
    <source>
        <strain evidence="1">CATC2023</strain>
        <tissue evidence="1">Muscle</tissue>
    </source>
</reference>
<sequence length="60" mass="6416">YGQECIFIGPTSGKFKSAPLSLTEEVRAKALEALCPSSHLMSGKESDLFTKGGYITLSGY</sequence>
<evidence type="ECO:0000313" key="2">
    <source>
        <dbReference type="Proteomes" id="UP001479290"/>
    </source>
</evidence>
<proteinExistence type="predicted"/>
<organism evidence="1 2">
    <name type="scientific">Culter alburnus</name>
    <name type="common">Topmouth culter</name>
    <dbReference type="NCBI Taxonomy" id="194366"/>
    <lineage>
        <taxon>Eukaryota</taxon>
        <taxon>Metazoa</taxon>
        <taxon>Chordata</taxon>
        <taxon>Craniata</taxon>
        <taxon>Vertebrata</taxon>
        <taxon>Euteleostomi</taxon>
        <taxon>Actinopterygii</taxon>
        <taxon>Neopterygii</taxon>
        <taxon>Teleostei</taxon>
        <taxon>Ostariophysi</taxon>
        <taxon>Cypriniformes</taxon>
        <taxon>Xenocyprididae</taxon>
        <taxon>Xenocypridinae</taxon>
        <taxon>Culter</taxon>
    </lineage>
</organism>
<name>A0AAW2AV51_CULAL</name>
<feature type="non-terminal residue" evidence="1">
    <location>
        <position position="60"/>
    </location>
</feature>
<keyword evidence="2" id="KW-1185">Reference proteome</keyword>
<comment type="caution">
    <text evidence="1">The sequence shown here is derived from an EMBL/GenBank/DDBJ whole genome shotgun (WGS) entry which is preliminary data.</text>
</comment>
<protein>
    <submittedName>
        <fullName evidence="1">Uncharacterized protein</fullName>
    </submittedName>
</protein>
<gene>
    <name evidence="1" type="ORF">ABG768_019088</name>
</gene>
<evidence type="ECO:0000313" key="1">
    <source>
        <dbReference type="EMBL" id="KAK9977267.1"/>
    </source>
</evidence>
<dbReference type="AlphaFoldDB" id="A0AAW2AV51"/>
<accession>A0AAW2AV51</accession>
<dbReference type="EMBL" id="JAWDJR010000003">
    <property type="protein sequence ID" value="KAK9977267.1"/>
    <property type="molecule type" value="Genomic_DNA"/>
</dbReference>
<dbReference type="Proteomes" id="UP001479290">
    <property type="component" value="Unassembled WGS sequence"/>
</dbReference>
<feature type="non-terminal residue" evidence="1">
    <location>
        <position position="1"/>
    </location>
</feature>